<evidence type="ECO:0000313" key="12">
    <source>
        <dbReference type="EMBL" id="KHA72914.1"/>
    </source>
</evidence>
<dbReference type="PROSITE" id="PS51402">
    <property type="entry name" value="CATALASE_3"/>
    <property type="match status" value="1"/>
</dbReference>
<keyword evidence="10" id="KW-1133">Transmembrane helix</keyword>
<comment type="function">
    <text evidence="7">Has an organic peroxide-dependent peroxidase activity.</text>
</comment>
<dbReference type="Gene3D" id="1.20.1280.120">
    <property type="match status" value="1"/>
</dbReference>
<evidence type="ECO:0000256" key="9">
    <source>
        <dbReference type="PIRSR" id="PIRSR000296-2"/>
    </source>
</evidence>
<dbReference type="GO" id="GO:0020037">
    <property type="term" value="F:heme binding"/>
    <property type="evidence" value="ECO:0007669"/>
    <property type="project" value="InterPro"/>
</dbReference>
<keyword evidence="3 7" id="KW-0349">Heme</keyword>
<dbReference type="PANTHER" id="PTHR11465:SF9">
    <property type="entry name" value="CATALASE"/>
    <property type="match status" value="1"/>
</dbReference>
<sequence>MVDRSSPDAAPPGGPQRPPLSAASLILRLGGIAVVVAAVAGAFAYVHGNFDPQRLTPKALVDVLEKNNGGHPGFRRNHAKGVCVIGHFESSGEARVFSTAQVFNEPQTPVVGRFALPAGNPYAPDSSVPIRSLALRFTQANGQQWRTGMNSMPVFPVGTPEAFYQLQQAQSPDPATGKPDPAKVPAFFAAHPEAVPFLTWVKTAKPSASYATETYNSVNAFYLVDASGKKQAVRWSMTPLARDAAGATAPEGGDFLEKDLVQRLASAPLRFQLNITLANPEDPVNDASKTWPAGRKVLNAGTLVLEKTQPQLSGECRDINYDPLVLPAGIQGSDDPLLAARSAGYANSYLRRTSEVSQLPAAKQEARP</sequence>
<dbReference type="GO" id="GO:0004096">
    <property type="term" value="F:catalase activity"/>
    <property type="evidence" value="ECO:0007669"/>
    <property type="project" value="InterPro"/>
</dbReference>
<dbReference type="InterPro" id="IPR011614">
    <property type="entry name" value="Catalase_core"/>
</dbReference>
<feature type="domain" description="Catalase core" evidence="11">
    <location>
        <begin position="39"/>
        <end position="368"/>
    </location>
</feature>
<dbReference type="Pfam" id="PF00199">
    <property type="entry name" value="Catalase"/>
    <property type="match status" value="1"/>
</dbReference>
<dbReference type="InterPro" id="IPR020835">
    <property type="entry name" value="Catalase_sf"/>
</dbReference>
<dbReference type="InterPro" id="IPR018028">
    <property type="entry name" value="Catalase"/>
</dbReference>
<gene>
    <name evidence="12" type="ORF">NZ35_13170</name>
</gene>
<keyword evidence="4 7" id="KW-0479">Metal-binding</keyword>
<keyword evidence="6 7" id="KW-0408">Iron</keyword>
<name>A0A0A6DEG3_9PSED</name>
<comment type="caution">
    <text evidence="12">The sequence shown here is derived from an EMBL/GenBank/DDBJ whole genome shotgun (WGS) entry which is preliminary data.</text>
</comment>
<evidence type="ECO:0000313" key="13">
    <source>
        <dbReference type="Proteomes" id="UP000030564"/>
    </source>
</evidence>
<feature type="binding site" description="axial binding residue" evidence="9">
    <location>
        <position position="345"/>
    </location>
    <ligand>
        <name>heme</name>
        <dbReference type="ChEBI" id="CHEBI:30413"/>
    </ligand>
    <ligandPart>
        <name>Fe</name>
        <dbReference type="ChEBI" id="CHEBI:18248"/>
    </ligandPart>
</feature>
<evidence type="ECO:0000256" key="4">
    <source>
        <dbReference type="ARBA" id="ARBA00022723"/>
    </source>
</evidence>
<dbReference type="CDD" id="cd08153">
    <property type="entry name" value="srpA_like"/>
    <property type="match status" value="1"/>
</dbReference>
<evidence type="ECO:0000256" key="5">
    <source>
        <dbReference type="ARBA" id="ARBA00023002"/>
    </source>
</evidence>
<dbReference type="GO" id="GO:0042744">
    <property type="term" value="P:hydrogen peroxide catabolic process"/>
    <property type="evidence" value="ECO:0007669"/>
    <property type="project" value="TreeGrafter"/>
</dbReference>
<dbReference type="EC" id="1.11.1.-" evidence="7"/>
<dbReference type="SUPFAM" id="SSF56634">
    <property type="entry name" value="Heme-dependent catalase-like"/>
    <property type="match status" value="1"/>
</dbReference>
<dbReference type="PRINTS" id="PR00067">
    <property type="entry name" value="CATALASE"/>
</dbReference>
<feature type="transmembrane region" description="Helical" evidence="10">
    <location>
        <begin position="20"/>
        <end position="46"/>
    </location>
</feature>
<dbReference type="SMART" id="SM01060">
    <property type="entry name" value="Catalase"/>
    <property type="match status" value="1"/>
</dbReference>
<evidence type="ECO:0000259" key="11">
    <source>
        <dbReference type="SMART" id="SM01060"/>
    </source>
</evidence>
<keyword evidence="2 7" id="KW-0575">Peroxidase</keyword>
<comment type="similarity">
    <text evidence="1 7">Belongs to the catalase family.</text>
</comment>
<dbReference type="Proteomes" id="UP000030564">
    <property type="component" value="Unassembled WGS sequence"/>
</dbReference>
<evidence type="ECO:0000256" key="2">
    <source>
        <dbReference type="ARBA" id="ARBA00022559"/>
    </source>
</evidence>
<accession>A0A0A6DEG3</accession>
<evidence type="ECO:0000256" key="1">
    <source>
        <dbReference type="ARBA" id="ARBA00005329"/>
    </source>
</evidence>
<dbReference type="AlphaFoldDB" id="A0A0A6DEG3"/>
<comment type="cofactor">
    <cofactor evidence="7">
        <name>heme</name>
        <dbReference type="ChEBI" id="CHEBI:30413"/>
    </cofactor>
</comment>
<reference evidence="12 13" key="1">
    <citation type="submission" date="2014-10" db="EMBL/GenBank/DDBJ databases">
        <title>Draft genome sequence of Pseudomonas chlororaphis EA105.</title>
        <authorList>
            <person name="McCully L.M."/>
            <person name="Bitzer A.S."/>
            <person name="Spence C."/>
            <person name="Bais H."/>
            <person name="Silby M.W."/>
        </authorList>
    </citation>
    <scope>NUCLEOTIDE SEQUENCE [LARGE SCALE GENOMIC DNA]</scope>
    <source>
        <strain evidence="12 13">EA105</strain>
    </source>
</reference>
<dbReference type="GO" id="GO:0046872">
    <property type="term" value="F:metal ion binding"/>
    <property type="evidence" value="ECO:0007669"/>
    <property type="project" value="UniProtKB-KW"/>
</dbReference>
<evidence type="ECO:0000256" key="10">
    <source>
        <dbReference type="SAM" id="Phobius"/>
    </source>
</evidence>
<dbReference type="PIRSF" id="PIRSF000296">
    <property type="entry name" value="SrpA"/>
    <property type="match status" value="1"/>
</dbReference>
<organism evidence="12 13">
    <name type="scientific">Pseudomonas chlororaphis</name>
    <dbReference type="NCBI Taxonomy" id="587753"/>
    <lineage>
        <taxon>Bacteria</taxon>
        <taxon>Pseudomonadati</taxon>
        <taxon>Pseudomonadota</taxon>
        <taxon>Gammaproteobacteria</taxon>
        <taxon>Pseudomonadales</taxon>
        <taxon>Pseudomonadaceae</taxon>
        <taxon>Pseudomonas</taxon>
    </lineage>
</organism>
<evidence type="ECO:0000256" key="3">
    <source>
        <dbReference type="ARBA" id="ARBA00022617"/>
    </source>
</evidence>
<dbReference type="PANTHER" id="PTHR11465">
    <property type="entry name" value="CATALASE"/>
    <property type="match status" value="1"/>
</dbReference>
<dbReference type="Gene3D" id="2.40.180.10">
    <property type="entry name" value="Catalase core domain"/>
    <property type="match status" value="1"/>
</dbReference>
<dbReference type="InterPro" id="IPR024168">
    <property type="entry name" value="Catalase_SrpA-type_pred"/>
</dbReference>
<dbReference type="PATRIC" id="fig|587753.9.peg.5924"/>
<evidence type="ECO:0000256" key="6">
    <source>
        <dbReference type="ARBA" id="ARBA00023004"/>
    </source>
</evidence>
<protein>
    <recommendedName>
        <fullName evidence="7">Catalase-related peroxidase</fullName>
        <ecNumber evidence="7">1.11.1.-</ecNumber>
    </recommendedName>
</protein>
<evidence type="ECO:0000256" key="7">
    <source>
        <dbReference type="PIRNR" id="PIRNR000296"/>
    </source>
</evidence>
<keyword evidence="10" id="KW-0472">Membrane</keyword>
<evidence type="ECO:0000256" key="8">
    <source>
        <dbReference type="PIRSR" id="PIRSR000296-1"/>
    </source>
</evidence>
<dbReference type="GO" id="GO:0005737">
    <property type="term" value="C:cytoplasm"/>
    <property type="evidence" value="ECO:0007669"/>
    <property type="project" value="TreeGrafter"/>
</dbReference>
<dbReference type="EMBL" id="JSFK01000009">
    <property type="protein sequence ID" value="KHA72914.1"/>
    <property type="molecule type" value="Genomic_DNA"/>
</dbReference>
<proteinExistence type="inferred from homology"/>
<dbReference type="GO" id="GO:0042542">
    <property type="term" value="P:response to hydrogen peroxide"/>
    <property type="evidence" value="ECO:0007669"/>
    <property type="project" value="TreeGrafter"/>
</dbReference>
<keyword evidence="5 7" id="KW-0560">Oxidoreductase</keyword>
<keyword evidence="10" id="KW-0812">Transmembrane</keyword>
<dbReference type="OrthoDB" id="255727at2"/>
<feature type="active site" evidence="8">
    <location>
        <position position="78"/>
    </location>
</feature>